<organism evidence="2 3">
    <name type="scientific">Thioclava dalianensis</name>
    <dbReference type="NCBI Taxonomy" id="1185766"/>
    <lineage>
        <taxon>Bacteria</taxon>
        <taxon>Pseudomonadati</taxon>
        <taxon>Pseudomonadota</taxon>
        <taxon>Alphaproteobacteria</taxon>
        <taxon>Rhodobacterales</taxon>
        <taxon>Paracoccaceae</taxon>
        <taxon>Thioclava</taxon>
    </lineage>
</organism>
<dbReference type="InterPro" id="IPR015330">
    <property type="entry name" value="DNA_primase/pol_bifunc_N"/>
</dbReference>
<dbReference type="STRING" id="1185766.SAMN05216224_1087"/>
<comment type="caution">
    <text evidence="2">The sequence shown here is derived from an EMBL/GenBank/DDBJ whole genome shotgun (WGS) entry which is preliminary data.</text>
</comment>
<reference evidence="2 3" key="1">
    <citation type="submission" date="2014-03" db="EMBL/GenBank/DDBJ databases">
        <title>The draft genome sequence of Thioclava dalianensis DLFJ1-1.</title>
        <authorList>
            <person name="Lai Q."/>
            <person name="Shao Z."/>
        </authorList>
    </citation>
    <scope>NUCLEOTIDE SEQUENCE [LARGE SCALE GENOMIC DNA]</scope>
    <source>
        <strain evidence="2 3">DLFJ1-1</strain>
    </source>
</reference>
<dbReference type="SMART" id="SM00943">
    <property type="entry name" value="Prim-Pol"/>
    <property type="match status" value="1"/>
</dbReference>
<sequence length="324" mass="35521">MSFARWQPHYAAAGVATFPVTPEKTPAVTNYLKIGLPASQLLAGRFGSSQALGFAPGPKSGLTILDVDTTDERILADALDRHGQTPVIVRSAQGRWHAYYKHNGERRRIRPDASVPVDILGGGYAVAPPSRVSLGQYGFVSGSLEDLPDLPVMRAANEPDKAPREAVGIGQRNDTLWRRCMAQARHCDDFEAMLDVAFTEAEAMFPPLPEGEVVKVARSAWSYTERGENWFGSGKRVASHFDEIDGLMMDAPDAYILLTYLRRHYGSFTTFTAPNDMGERFGWTPKRMARARGVLIAQGLIEELHPASSYHGAAVYGWAKGGQN</sequence>
<accession>A0A074TCX7</accession>
<dbReference type="EMBL" id="JHEH01000050">
    <property type="protein sequence ID" value="KEP68025.1"/>
    <property type="molecule type" value="Genomic_DNA"/>
</dbReference>
<dbReference type="Proteomes" id="UP000027725">
    <property type="component" value="Unassembled WGS sequence"/>
</dbReference>
<dbReference type="eggNOG" id="ENOG50340G2">
    <property type="taxonomic scope" value="Bacteria"/>
</dbReference>
<name>A0A074TCX7_9RHOB</name>
<gene>
    <name evidence="2" type="ORF">DL1_16585</name>
</gene>
<feature type="domain" description="DNA primase/polymerase bifunctional N-terminal" evidence="1">
    <location>
        <begin position="8"/>
        <end position="157"/>
    </location>
</feature>
<dbReference type="SUPFAM" id="SSF56747">
    <property type="entry name" value="Prim-pol domain"/>
    <property type="match status" value="1"/>
</dbReference>
<dbReference type="AlphaFoldDB" id="A0A074TCX7"/>
<proteinExistence type="predicted"/>
<evidence type="ECO:0000259" key="1">
    <source>
        <dbReference type="SMART" id="SM00943"/>
    </source>
</evidence>
<dbReference type="OrthoDB" id="7375281at2"/>
<dbReference type="Pfam" id="PF09250">
    <property type="entry name" value="Prim-Pol"/>
    <property type="match status" value="1"/>
</dbReference>
<evidence type="ECO:0000313" key="3">
    <source>
        <dbReference type="Proteomes" id="UP000027725"/>
    </source>
</evidence>
<dbReference type="Pfam" id="PF08708">
    <property type="entry name" value="PriCT_1"/>
    <property type="match status" value="1"/>
</dbReference>
<dbReference type="InterPro" id="IPR014820">
    <property type="entry name" value="PriCT_1"/>
</dbReference>
<evidence type="ECO:0000313" key="2">
    <source>
        <dbReference type="EMBL" id="KEP68025.1"/>
    </source>
</evidence>
<protein>
    <recommendedName>
        <fullName evidence="1">DNA primase/polymerase bifunctional N-terminal domain-containing protein</fullName>
    </recommendedName>
</protein>
<dbReference type="RefSeq" id="WP_038069613.1">
    <property type="nucleotide sequence ID" value="NZ_FOVB01000008.1"/>
</dbReference>
<keyword evidence="3" id="KW-1185">Reference proteome</keyword>